<dbReference type="PROSITE" id="PS00409">
    <property type="entry name" value="PROKAR_NTER_METHYL"/>
    <property type="match status" value="1"/>
</dbReference>
<dbReference type="Pfam" id="PF07963">
    <property type="entry name" value="N_methyl"/>
    <property type="match status" value="1"/>
</dbReference>
<dbReference type="STRING" id="393762.SAMN05660472_01484"/>
<protein>
    <submittedName>
        <fullName evidence="2">Competence protein ComGD</fullName>
    </submittedName>
</protein>
<feature type="transmembrane region" description="Helical" evidence="1">
    <location>
        <begin position="7"/>
        <end position="29"/>
    </location>
</feature>
<organism evidence="2 3">
    <name type="scientific">Natronincola ferrireducens</name>
    <dbReference type="NCBI Taxonomy" id="393762"/>
    <lineage>
        <taxon>Bacteria</taxon>
        <taxon>Bacillati</taxon>
        <taxon>Bacillota</taxon>
        <taxon>Clostridia</taxon>
        <taxon>Peptostreptococcales</taxon>
        <taxon>Natronincolaceae</taxon>
        <taxon>Natronincola</taxon>
    </lineage>
</organism>
<keyword evidence="3" id="KW-1185">Reference proteome</keyword>
<dbReference type="NCBIfam" id="TIGR02532">
    <property type="entry name" value="IV_pilin_GFxxxE"/>
    <property type="match status" value="1"/>
</dbReference>
<keyword evidence="1" id="KW-0812">Transmembrane</keyword>
<name>A0A1G9CJS5_9FIRM</name>
<keyword evidence="1" id="KW-1133">Transmembrane helix</keyword>
<dbReference type="AlphaFoldDB" id="A0A1G9CJS5"/>
<gene>
    <name evidence="2" type="ORF">SAMN05660472_01484</name>
</gene>
<dbReference type="InterPro" id="IPR045584">
    <property type="entry name" value="Pilin-like"/>
</dbReference>
<proteinExistence type="predicted"/>
<evidence type="ECO:0000313" key="3">
    <source>
        <dbReference type="Proteomes" id="UP000198718"/>
    </source>
</evidence>
<keyword evidence="1" id="KW-0472">Membrane</keyword>
<reference evidence="2 3" key="1">
    <citation type="submission" date="2016-10" db="EMBL/GenBank/DDBJ databases">
        <authorList>
            <person name="de Groot N.N."/>
        </authorList>
    </citation>
    <scope>NUCLEOTIDE SEQUENCE [LARGE SCALE GENOMIC DNA]</scope>
    <source>
        <strain evidence="2 3">DSM 18346</strain>
    </source>
</reference>
<evidence type="ECO:0000256" key="1">
    <source>
        <dbReference type="SAM" id="Phobius"/>
    </source>
</evidence>
<accession>A0A1G9CJS5</accession>
<dbReference type="RefSeq" id="WP_090552840.1">
    <property type="nucleotide sequence ID" value="NZ_FNFP01000002.1"/>
</dbReference>
<sequence length="144" mass="16550">MKNKKGFTLIELLLVLMMMGILIALVPLINRNVYDRFLLRTTANEVKSALHLAQQLSIDESREYCVELIGNKLRVREQVLFGRVVLVKELSQRVTISPESHERITYNRDGVTAYGQFVFTNSKKEKMRIQVDIGTGKAKIIQQK</sequence>
<dbReference type="OrthoDB" id="1955134at2"/>
<dbReference type="InterPro" id="IPR012902">
    <property type="entry name" value="N_methyl_site"/>
</dbReference>
<dbReference type="EMBL" id="FNFP01000002">
    <property type="protein sequence ID" value="SDK51920.1"/>
    <property type="molecule type" value="Genomic_DNA"/>
</dbReference>
<evidence type="ECO:0000313" key="2">
    <source>
        <dbReference type="EMBL" id="SDK51920.1"/>
    </source>
</evidence>
<dbReference type="SUPFAM" id="SSF54523">
    <property type="entry name" value="Pili subunits"/>
    <property type="match status" value="1"/>
</dbReference>
<dbReference type="Proteomes" id="UP000198718">
    <property type="component" value="Unassembled WGS sequence"/>
</dbReference>